<dbReference type="Proteomes" id="UP000287166">
    <property type="component" value="Unassembled WGS sequence"/>
</dbReference>
<dbReference type="InterPro" id="IPR041078">
    <property type="entry name" value="Plavaka"/>
</dbReference>
<dbReference type="RefSeq" id="XP_027620985.1">
    <property type="nucleotide sequence ID" value="XM_027765184.1"/>
</dbReference>
<proteinExistence type="predicted"/>
<dbReference type="EMBL" id="BFAD01000018">
    <property type="protein sequence ID" value="GBE90072.1"/>
    <property type="molecule type" value="Genomic_DNA"/>
</dbReference>
<feature type="compositionally biased region" description="Low complexity" evidence="1">
    <location>
        <begin position="135"/>
        <end position="153"/>
    </location>
</feature>
<evidence type="ECO:0000313" key="3">
    <source>
        <dbReference type="Proteomes" id="UP000287166"/>
    </source>
</evidence>
<accession>A0A401H6N5</accession>
<feature type="region of interest" description="Disordered" evidence="1">
    <location>
        <begin position="37"/>
        <end position="69"/>
    </location>
</feature>
<reference evidence="2 3" key="1">
    <citation type="journal article" date="2018" name="Sci. Rep.">
        <title>Genome sequence of the cauliflower mushroom Sparassis crispa (Hanabiratake) and its association with beneficial usage.</title>
        <authorList>
            <person name="Kiyama R."/>
            <person name="Furutani Y."/>
            <person name="Kawaguchi K."/>
            <person name="Nakanishi T."/>
        </authorList>
    </citation>
    <scope>NUCLEOTIDE SEQUENCE [LARGE SCALE GENOMIC DNA]</scope>
</reference>
<keyword evidence="3" id="KW-1185">Reference proteome</keyword>
<protein>
    <submittedName>
        <fullName evidence="2">Uncharacterized protein</fullName>
    </submittedName>
</protein>
<dbReference type="AlphaFoldDB" id="A0A401H6N5"/>
<evidence type="ECO:0000256" key="1">
    <source>
        <dbReference type="SAM" id="MobiDB-lite"/>
    </source>
</evidence>
<dbReference type="GeneID" id="38786989"/>
<comment type="caution">
    <text evidence="2">The sequence shown here is derived from an EMBL/GenBank/DDBJ whole genome shotgun (WGS) entry which is preliminary data.</text>
</comment>
<sequence>MESYENCVCGRSFSQSSAFSHHQRACQKAKKRLSDALHKAKETWSSRKKRRLEISKPAEAPASSSNTVLVQPTQVGREDVDAVNLMPPVPEVGREDVDDSNLSLLERRPWSRRLNRRLPRRFRDLLPEPAPSLPPLSVSPHKLSSLSESTSTSLMEHPVNAMSPQSHSAIESLAHRIQGFLTTPHNKFGLFRRYWTNALPSHDPEELLSLEDLSESPGAVEFANDTFQRYFPYPNATSFRLGDWYWNGGVQKSQSSFKALLDIIGDPEYDPADVRAAHWDDINRQLASDQPGEWADDDAGWNHTPVTISVPYHHRCGVSMDPQNGPKDYTVVDFHHRSLCDIIREKISNPVDALHFHYEPFQLLWQPGDVPNPIQVHGELYTSPAFIESHRELQDSPPELGCDLQRVVVAMMFWSDATHLTSFGNAKLCPLYLFFGNESKYHRCKPSRHLCNHVAYFQSVCIISLIVN</sequence>
<gene>
    <name evidence="2" type="ORF">SCP_1800940</name>
</gene>
<dbReference type="STRING" id="139825.A0A401H6N5"/>
<name>A0A401H6N5_9APHY</name>
<dbReference type="InParanoid" id="A0A401H6N5"/>
<evidence type="ECO:0000313" key="2">
    <source>
        <dbReference type="EMBL" id="GBE90072.1"/>
    </source>
</evidence>
<feature type="region of interest" description="Disordered" evidence="1">
    <location>
        <begin position="126"/>
        <end position="153"/>
    </location>
</feature>
<organism evidence="2 3">
    <name type="scientific">Sparassis crispa</name>
    <dbReference type="NCBI Taxonomy" id="139825"/>
    <lineage>
        <taxon>Eukaryota</taxon>
        <taxon>Fungi</taxon>
        <taxon>Dikarya</taxon>
        <taxon>Basidiomycota</taxon>
        <taxon>Agaricomycotina</taxon>
        <taxon>Agaricomycetes</taxon>
        <taxon>Polyporales</taxon>
        <taxon>Sparassidaceae</taxon>
        <taxon>Sparassis</taxon>
    </lineage>
</organism>
<dbReference type="OrthoDB" id="2798752at2759"/>
<dbReference type="Pfam" id="PF18759">
    <property type="entry name" value="Plavaka"/>
    <property type="match status" value="1"/>
</dbReference>